<name>A0A8J6P0C3_9BACT</name>
<comment type="caution">
    <text evidence="2">The sequence shown here is derived from an EMBL/GenBank/DDBJ whole genome shotgun (WGS) entry which is preliminary data.</text>
</comment>
<dbReference type="SUPFAM" id="SSF141371">
    <property type="entry name" value="PilZ domain-like"/>
    <property type="match status" value="1"/>
</dbReference>
<sequence>MPNTQKMIEQRKHKRFYVQNGTYAMLKYKPAMMGQITNMSKDGLAIRYVDGEQQLSDSNVLDIFMTESSFYIEKLQVKTISDREVTDEHSSDSNKVRQRGIQFEGLNPIQLFQLYYLLQNHTADRRSVKERRQPDDAPHSGAERRKIFERRTSQLYA</sequence>
<dbReference type="EMBL" id="JACNIG010000049">
    <property type="protein sequence ID" value="MBC8430502.1"/>
    <property type="molecule type" value="Genomic_DNA"/>
</dbReference>
<organism evidence="2 3">
    <name type="scientific">Candidatus Desulfatibia vada</name>
    <dbReference type="NCBI Taxonomy" id="2841696"/>
    <lineage>
        <taxon>Bacteria</taxon>
        <taxon>Pseudomonadati</taxon>
        <taxon>Thermodesulfobacteriota</taxon>
        <taxon>Desulfobacteria</taxon>
        <taxon>Desulfobacterales</taxon>
        <taxon>Desulfobacterales incertae sedis</taxon>
        <taxon>Candidatus Desulfatibia</taxon>
    </lineage>
</organism>
<evidence type="ECO:0008006" key="4">
    <source>
        <dbReference type="Google" id="ProtNLM"/>
    </source>
</evidence>
<protein>
    <recommendedName>
        <fullName evidence="4">PilZ domain-containing protein</fullName>
    </recommendedName>
</protein>
<dbReference type="AlphaFoldDB" id="A0A8J6P0C3"/>
<evidence type="ECO:0000313" key="3">
    <source>
        <dbReference type="Proteomes" id="UP000605201"/>
    </source>
</evidence>
<feature type="region of interest" description="Disordered" evidence="1">
    <location>
        <begin position="125"/>
        <end position="146"/>
    </location>
</feature>
<gene>
    <name evidence="2" type="ORF">H8D96_01140</name>
</gene>
<evidence type="ECO:0000313" key="2">
    <source>
        <dbReference type="EMBL" id="MBC8430502.1"/>
    </source>
</evidence>
<accession>A0A8J6P0C3</accession>
<dbReference type="Gene3D" id="2.40.10.220">
    <property type="entry name" value="predicted glycosyltransferase like domains"/>
    <property type="match status" value="1"/>
</dbReference>
<dbReference type="Proteomes" id="UP000605201">
    <property type="component" value="Unassembled WGS sequence"/>
</dbReference>
<reference evidence="2 3" key="1">
    <citation type="submission" date="2020-08" db="EMBL/GenBank/DDBJ databases">
        <title>Bridging the membrane lipid divide: bacteria of the FCB group superphylum have the potential to synthesize archaeal ether lipids.</title>
        <authorList>
            <person name="Villanueva L."/>
            <person name="Von Meijenfeldt F.A.B."/>
            <person name="Westbye A.B."/>
            <person name="Yadav S."/>
            <person name="Hopmans E.C."/>
            <person name="Dutilh B.E."/>
            <person name="Sinninghe Damste J.S."/>
        </authorList>
    </citation>
    <scope>NUCLEOTIDE SEQUENCE [LARGE SCALE GENOMIC DNA]</scope>
    <source>
        <strain evidence="2">NIOZ-UU17</strain>
    </source>
</reference>
<proteinExistence type="predicted"/>
<evidence type="ECO:0000256" key="1">
    <source>
        <dbReference type="SAM" id="MobiDB-lite"/>
    </source>
</evidence>